<sequence length="267" mass="28977">MTGPSRHSLDGVPVTAVPPELALYPYGAFTTFVAVDGEVLAWGRHEDRLARSAAELWGQELDRAELRATLRRHLDGTTAESVRVSVYPAELDLAAPASASGCRVLVSSRASAWPIPVVTRFRVRTTPHRRELPELKSTSLLMQIKLRRESQLAAYDDALFVDGDRVLEGTTWSVVLWQDGVVVVPDGDVLPSITADVLVRVADRLGWRREVRELTVADLAAADLVLAVNANNPARAISEVDGCAVPVDADLLDAVAGGYRDQARDPI</sequence>
<evidence type="ECO:0000313" key="2">
    <source>
        <dbReference type="EMBL" id="GAA4703361.1"/>
    </source>
</evidence>
<evidence type="ECO:0000256" key="1">
    <source>
        <dbReference type="ARBA" id="ARBA00009320"/>
    </source>
</evidence>
<proteinExistence type="inferred from homology"/>
<dbReference type="InterPro" id="IPR043132">
    <property type="entry name" value="BCAT-like_C"/>
</dbReference>
<dbReference type="InterPro" id="IPR036038">
    <property type="entry name" value="Aminotransferase-like"/>
</dbReference>
<dbReference type="GO" id="GO:0016829">
    <property type="term" value="F:lyase activity"/>
    <property type="evidence" value="ECO:0007669"/>
    <property type="project" value="UniProtKB-KW"/>
</dbReference>
<dbReference type="Gene3D" id="3.30.470.10">
    <property type="match status" value="1"/>
</dbReference>
<gene>
    <name evidence="2" type="ORF">GCM10023349_20950</name>
</gene>
<dbReference type="EMBL" id="BAABKM010000002">
    <property type="protein sequence ID" value="GAA4703361.1"/>
    <property type="molecule type" value="Genomic_DNA"/>
</dbReference>
<name>A0ABP8XA56_9ACTN</name>
<dbReference type="RefSeq" id="WP_345521202.1">
    <property type="nucleotide sequence ID" value="NZ_BAABKM010000002.1"/>
</dbReference>
<protein>
    <submittedName>
        <fullName evidence="2">Aminodeoxychorismate lyase</fullName>
    </submittedName>
</protein>
<dbReference type="Proteomes" id="UP001499974">
    <property type="component" value="Unassembled WGS sequence"/>
</dbReference>
<reference evidence="3" key="1">
    <citation type="journal article" date="2019" name="Int. J. Syst. Evol. Microbiol.">
        <title>The Global Catalogue of Microorganisms (GCM) 10K type strain sequencing project: providing services to taxonomists for standard genome sequencing and annotation.</title>
        <authorList>
            <consortium name="The Broad Institute Genomics Platform"/>
            <consortium name="The Broad Institute Genome Sequencing Center for Infectious Disease"/>
            <person name="Wu L."/>
            <person name="Ma J."/>
        </authorList>
    </citation>
    <scope>NUCLEOTIDE SEQUENCE [LARGE SCALE GENOMIC DNA]</scope>
    <source>
        <strain evidence="3">JCM 18531</strain>
    </source>
</reference>
<dbReference type="PANTHER" id="PTHR42743:SF13">
    <property type="entry name" value="P-LOOP CONTAINING NUCLEOSIDE TRIPHOSPHATE HYDROLASE PROTEIN"/>
    <property type="match status" value="1"/>
</dbReference>
<dbReference type="Pfam" id="PF01063">
    <property type="entry name" value="Aminotran_4"/>
    <property type="match status" value="1"/>
</dbReference>
<dbReference type="InterPro" id="IPR050571">
    <property type="entry name" value="Class-IV_PLP-Dep_Aminotrnsfr"/>
</dbReference>
<keyword evidence="2" id="KW-0456">Lyase</keyword>
<dbReference type="PANTHER" id="PTHR42743">
    <property type="entry name" value="AMINO-ACID AMINOTRANSFERASE"/>
    <property type="match status" value="1"/>
</dbReference>
<dbReference type="SUPFAM" id="SSF56752">
    <property type="entry name" value="D-aminoacid aminotransferase-like PLP-dependent enzymes"/>
    <property type="match status" value="1"/>
</dbReference>
<comment type="caution">
    <text evidence="2">The sequence shown here is derived from an EMBL/GenBank/DDBJ whole genome shotgun (WGS) entry which is preliminary data.</text>
</comment>
<dbReference type="Gene3D" id="3.20.10.10">
    <property type="entry name" value="D-amino Acid Aminotransferase, subunit A, domain 2"/>
    <property type="match status" value="1"/>
</dbReference>
<comment type="similarity">
    <text evidence="1">Belongs to the class-IV pyridoxal-phosphate-dependent aminotransferase family.</text>
</comment>
<organism evidence="2 3">
    <name type="scientific">Nocardioides conyzicola</name>
    <dbReference type="NCBI Taxonomy" id="1651781"/>
    <lineage>
        <taxon>Bacteria</taxon>
        <taxon>Bacillati</taxon>
        <taxon>Actinomycetota</taxon>
        <taxon>Actinomycetes</taxon>
        <taxon>Propionibacteriales</taxon>
        <taxon>Nocardioidaceae</taxon>
        <taxon>Nocardioides</taxon>
    </lineage>
</organism>
<dbReference type="InterPro" id="IPR001544">
    <property type="entry name" value="Aminotrans_IV"/>
</dbReference>
<keyword evidence="3" id="KW-1185">Reference proteome</keyword>
<dbReference type="InterPro" id="IPR043131">
    <property type="entry name" value="BCAT-like_N"/>
</dbReference>
<accession>A0ABP8XA56</accession>
<evidence type="ECO:0000313" key="3">
    <source>
        <dbReference type="Proteomes" id="UP001499974"/>
    </source>
</evidence>